<dbReference type="Proteomes" id="UP000503820">
    <property type="component" value="Unassembled WGS sequence"/>
</dbReference>
<dbReference type="AlphaFoldDB" id="A0A7J0BXN3"/>
<reference evidence="6 7" key="1">
    <citation type="submission" date="2020-05" db="EMBL/GenBank/DDBJ databases">
        <title>Draft genome sequence of Desulfovibrio psychrotolerans JS1T.</title>
        <authorList>
            <person name="Ueno A."/>
            <person name="Tamazawa S."/>
            <person name="Tamamura S."/>
            <person name="Murakami T."/>
            <person name="Kiyama T."/>
            <person name="Inomata H."/>
            <person name="Amano Y."/>
            <person name="Miyakawa K."/>
            <person name="Tamaki H."/>
            <person name="Naganuma T."/>
            <person name="Kaneko K."/>
        </authorList>
    </citation>
    <scope>NUCLEOTIDE SEQUENCE [LARGE SCALE GENOMIC DNA]</scope>
    <source>
        <strain evidence="6 7">JS1</strain>
    </source>
</reference>
<keyword evidence="6" id="KW-0966">Cell projection</keyword>
<dbReference type="RefSeq" id="WP_174411063.1">
    <property type="nucleotide sequence ID" value="NZ_BLVP01000036.1"/>
</dbReference>
<dbReference type="GO" id="GO:0009424">
    <property type="term" value="C:bacterial-type flagellum hook"/>
    <property type="evidence" value="ECO:0007669"/>
    <property type="project" value="InterPro"/>
</dbReference>
<proteinExistence type="inferred from homology"/>
<dbReference type="EMBL" id="BLVP01000036">
    <property type="protein sequence ID" value="GFM38458.1"/>
    <property type="molecule type" value="Genomic_DNA"/>
</dbReference>
<dbReference type="Pfam" id="PF00669">
    <property type="entry name" value="Flagellin_N"/>
    <property type="match status" value="1"/>
</dbReference>
<keyword evidence="3" id="KW-0975">Bacterial flagellum</keyword>
<keyword evidence="7" id="KW-1185">Reference proteome</keyword>
<evidence type="ECO:0000259" key="5">
    <source>
        <dbReference type="Pfam" id="PF00700"/>
    </source>
</evidence>
<dbReference type="InterPro" id="IPR001029">
    <property type="entry name" value="Flagellin_N"/>
</dbReference>
<dbReference type="PANTHER" id="PTHR42792:SF1">
    <property type="entry name" value="FLAGELLAR HOOK-ASSOCIATED PROTEIN 3"/>
    <property type="match status" value="1"/>
</dbReference>
<evidence type="ECO:0000313" key="7">
    <source>
        <dbReference type="Proteomes" id="UP000503820"/>
    </source>
</evidence>
<evidence type="ECO:0000259" key="4">
    <source>
        <dbReference type="Pfam" id="PF00669"/>
    </source>
</evidence>
<keyword evidence="6" id="KW-0969">Cilium</keyword>
<dbReference type="SUPFAM" id="SSF64518">
    <property type="entry name" value="Phase 1 flagellin"/>
    <property type="match status" value="1"/>
</dbReference>
<dbReference type="NCBIfam" id="TIGR02550">
    <property type="entry name" value="flagell_flgL"/>
    <property type="match status" value="1"/>
</dbReference>
<feature type="domain" description="Flagellin N-terminal" evidence="4">
    <location>
        <begin position="3"/>
        <end position="140"/>
    </location>
</feature>
<protein>
    <submittedName>
        <fullName evidence="6">Flagellar hook-associated protein 3</fullName>
    </submittedName>
</protein>
<sequence length="497" mass="52046">MRVSRNMMFDQSVRSMNKSLAEIIRLNEQNSSQKRINRPSDDPGGMARALDLNSYLSQLTQYSDNISTAQAWLSLADDELSEASKVLTRLEELAEQAATGTLSSDQRSMIAQEARELMAHMVSIANTEYAGKSIFAGSMTGGNAYEMGLSATVRDASLNDGAILAVSGSATSSIYVEFVDSGTVGTDELGYRYSTDCGTTWKTGTLAAGSTVLDFGTAKAEMVAGSAVVATATAGQGDGTALWIRPAAFYTGDMQGDETVYHYGGSSVTATADGIFNSSVAIRVTSDATLPGPITYSYSLDKGSTWVEGNVTSSATFAVPGGFVSLASNGGNTVLAGEQFIVEPHNAALYLNIGKTSTVQINSVGADIFGGVVSQDGMTTVVGPDVSSGNLFESIGKFIGFLETNDQDGVSAMLEAFGTAHEVLSTAQGAIGGREVRVEFAQAAIDVGTSAAKIHRSAIEDADVTQLTTDIARAQYIYEAVLSTSAKVMKMSLLNYL</sequence>
<accession>A0A7J0BXN3</accession>
<organism evidence="6 7">
    <name type="scientific">Desulfovibrio psychrotolerans</name>
    <dbReference type="NCBI Taxonomy" id="415242"/>
    <lineage>
        <taxon>Bacteria</taxon>
        <taxon>Pseudomonadati</taxon>
        <taxon>Thermodesulfobacteriota</taxon>
        <taxon>Desulfovibrionia</taxon>
        <taxon>Desulfovibrionales</taxon>
        <taxon>Desulfovibrionaceae</taxon>
        <taxon>Desulfovibrio</taxon>
    </lineage>
</organism>
<feature type="domain" description="Flagellin C-terminal" evidence="5">
    <location>
        <begin position="415"/>
        <end position="497"/>
    </location>
</feature>
<keyword evidence="6" id="KW-0282">Flagellum</keyword>
<comment type="subcellular location">
    <subcellularLocation>
        <location evidence="1">Bacterial flagellum</location>
    </subcellularLocation>
</comment>
<name>A0A7J0BXN3_9BACT</name>
<dbReference type="Pfam" id="PF00700">
    <property type="entry name" value="Flagellin_C"/>
    <property type="match status" value="1"/>
</dbReference>
<evidence type="ECO:0000256" key="1">
    <source>
        <dbReference type="ARBA" id="ARBA00004365"/>
    </source>
</evidence>
<evidence type="ECO:0000256" key="2">
    <source>
        <dbReference type="ARBA" id="ARBA00005709"/>
    </source>
</evidence>
<dbReference type="GO" id="GO:0071973">
    <property type="term" value="P:bacterial-type flagellum-dependent cell motility"/>
    <property type="evidence" value="ECO:0007669"/>
    <property type="project" value="InterPro"/>
</dbReference>
<dbReference type="PANTHER" id="PTHR42792">
    <property type="entry name" value="FLAGELLIN"/>
    <property type="match status" value="1"/>
</dbReference>
<evidence type="ECO:0000256" key="3">
    <source>
        <dbReference type="ARBA" id="ARBA00023143"/>
    </source>
</evidence>
<dbReference type="GO" id="GO:0005198">
    <property type="term" value="F:structural molecule activity"/>
    <property type="evidence" value="ECO:0007669"/>
    <property type="project" value="InterPro"/>
</dbReference>
<comment type="caution">
    <text evidence="6">The sequence shown here is derived from an EMBL/GenBank/DDBJ whole genome shotgun (WGS) entry which is preliminary data.</text>
</comment>
<comment type="similarity">
    <text evidence="2">Belongs to the bacterial flagellin family.</text>
</comment>
<evidence type="ECO:0000313" key="6">
    <source>
        <dbReference type="EMBL" id="GFM38458.1"/>
    </source>
</evidence>
<dbReference type="InterPro" id="IPR013384">
    <property type="entry name" value="Flagell_FlgL"/>
</dbReference>
<dbReference type="InterPro" id="IPR001492">
    <property type="entry name" value="Flagellin"/>
</dbReference>
<dbReference type="InterPro" id="IPR046358">
    <property type="entry name" value="Flagellin_C"/>
</dbReference>
<dbReference type="Gene3D" id="1.20.1330.10">
    <property type="entry name" value="f41 fragment of flagellin, N-terminal domain"/>
    <property type="match status" value="2"/>
</dbReference>
<gene>
    <name evidence="6" type="ORF">DSM19430T_31420</name>
</gene>